<proteinExistence type="inferred from homology"/>
<sequence>QTRAQPWAAKILHYFLLFLTGMPVLVLQEAQVKIIPLSLCNRYDWYAGRITDNMLCAGTEGGGVDSCQGDSGGPLTCIFPNVKKYYLAGITSYGYGCGRPKFPGIYVHIANYRNWIDQHLLDQTTTVKGQNGPPTY</sequence>
<dbReference type="GO" id="GO:0004252">
    <property type="term" value="F:serine-type endopeptidase activity"/>
    <property type="evidence" value="ECO:0007669"/>
    <property type="project" value="InterPro"/>
</dbReference>
<comment type="similarity">
    <text evidence="2">Belongs to the peptidase S1 family. CLIP subfamily.</text>
</comment>
<organism evidence="5 6">
    <name type="scientific">Salvator merianae</name>
    <name type="common">Argentine black and white tegu</name>
    <name type="synonym">Tupinambis merianae</name>
    <dbReference type="NCBI Taxonomy" id="96440"/>
    <lineage>
        <taxon>Eukaryota</taxon>
        <taxon>Metazoa</taxon>
        <taxon>Chordata</taxon>
        <taxon>Craniata</taxon>
        <taxon>Vertebrata</taxon>
        <taxon>Euteleostomi</taxon>
        <taxon>Lepidosauria</taxon>
        <taxon>Squamata</taxon>
        <taxon>Bifurcata</taxon>
        <taxon>Unidentata</taxon>
        <taxon>Episquamata</taxon>
        <taxon>Laterata</taxon>
        <taxon>Teiioidea</taxon>
        <taxon>Teiidae</taxon>
        <taxon>Salvator</taxon>
    </lineage>
</organism>
<feature type="domain" description="Peptidase S1" evidence="4">
    <location>
        <begin position="1"/>
        <end position="121"/>
    </location>
</feature>
<dbReference type="InterPro" id="IPR033116">
    <property type="entry name" value="TRYPSIN_SER"/>
</dbReference>
<feature type="transmembrane region" description="Helical" evidence="3">
    <location>
        <begin position="7"/>
        <end position="27"/>
    </location>
</feature>
<evidence type="ECO:0000256" key="1">
    <source>
        <dbReference type="ARBA" id="ARBA00023157"/>
    </source>
</evidence>
<dbReference type="PROSITE" id="PS00135">
    <property type="entry name" value="TRYPSIN_SER"/>
    <property type="match status" value="1"/>
</dbReference>
<dbReference type="PANTHER" id="PTHR24252">
    <property type="entry name" value="ACROSIN-RELATED"/>
    <property type="match status" value="1"/>
</dbReference>
<keyword evidence="3" id="KW-0472">Membrane</keyword>
<dbReference type="GeneTree" id="ENSGT00940000165418"/>
<dbReference type="OMA" id="NTECANY"/>
<dbReference type="InterPro" id="IPR001254">
    <property type="entry name" value="Trypsin_dom"/>
</dbReference>
<dbReference type="Gene3D" id="2.40.10.10">
    <property type="entry name" value="Trypsin-like serine proteases"/>
    <property type="match status" value="1"/>
</dbReference>
<dbReference type="Ensembl" id="ENSSMRT00000018721.1">
    <property type="protein sequence ID" value="ENSSMRP00000016032.1"/>
    <property type="gene ID" value="ENSSMRG00000012466.1"/>
</dbReference>
<evidence type="ECO:0000313" key="6">
    <source>
        <dbReference type="Proteomes" id="UP000694421"/>
    </source>
</evidence>
<evidence type="ECO:0000313" key="5">
    <source>
        <dbReference type="Ensembl" id="ENSSMRP00000016032.1"/>
    </source>
</evidence>
<accession>A0A8D0C265</accession>
<evidence type="ECO:0000256" key="3">
    <source>
        <dbReference type="SAM" id="Phobius"/>
    </source>
</evidence>
<dbReference type="AlphaFoldDB" id="A0A8D0C265"/>
<dbReference type="PROSITE" id="PS50240">
    <property type="entry name" value="TRYPSIN_DOM"/>
    <property type="match status" value="1"/>
</dbReference>
<dbReference type="InterPro" id="IPR009003">
    <property type="entry name" value="Peptidase_S1_PA"/>
</dbReference>
<dbReference type="Proteomes" id="UP000694421">
    <property type="component" value="Unplaced"/>
</dbReference>
<dbReference type="GO" id="GO:0006508">
    <property type="term" value="P:proteolysis"/>
    <property type="evidence" value="ECO:0007669"/>
    <property type="project" value="InterPro"/>
</dbReference>
<reference evidence="5" key="2">
    <citation type="submission" date="2025-09" db="UniProtKB">
        <authorList>
            <consortium name="Ensembl"/>
        </authorList>
    </citation>
    <scope>IDENTIFICATION</scope>
</reference>
<evidence type="ECO:0000259" key="4">
    <source>
        <dbReference type="PROSITE" id="PS50240"/>
    </source>
</evidence>
<name>A0A8D0C265_SALMN</name>
<dbReference type="InterPro" id="IPR043504">
    <property type="entry name" value="Peptidase_S1_PA_chymotrypsin"/>
</dbReference>
<protein>
    <recommendedName>
        <fullName evidence="4">Peptidase S1 domain-containing protein</fullName>
    </recommendedName>
</protein>
<keyword evidence="3" id="KW-1133">Transmembrane helix</keyword>
<keyword evidence="6" id="KW-1185">Reference proteome</keyword>
<dbReference type="Pfam" id="PF00089">
    <property type="entry name" value="Trypsin"/>
    <property type="match status" value="1"/>
</dbReference>
<keyword evidence="3" id="KW-0812">Transmembrane</keyword>
<dbReference type="SUPFAM" id="SSF50494">
    <property type="entry name" value="Trypsin-like serine proteases"/>
    <property type="match status" value="1"/>
</dbReference>
<dbReference type="SMART" id="SM00020">
    <property type="entry name" value="Tryp_SPc"/>
    <property type="match status" value="1"/>
</dbReference>
<dbReference type="PANTHER" id="PTHR24252:SF21">
    <property type="entry name" value="TRANSMEMBRANE SERINE PROTEASE 12"/>
    <property type="match status" value="1"/>
</dbReference>
<dbReference type="FunFam" id="2.40.10.10:FF:000002">
    <property type="entry name" value="Transmembrane protease serine"/>
    <property type="match status" value="1"/>
</dbReference>
<evidence type="ECO:0000256" key="2">
    <source>
        <dbReference type="ARBA" id="ARBA00024195"/>
    </source>
</evidence>
<reference evidence="5" key="1">
    <citation type="submission" date="2025-08" db="UniProtKB">
        <authorList>
            <consortium name="Ensembl"/>
        </authorList>
    </citation>
    <scope>IDENTIFICATION</scope>
</reference>
<dbReference type="CDD" id="cd00190">
    <property type="entry name" value="Tryp_SPc"/>
    <property type="match status" value="1"/>
</dbReference>
<keyword evidence="1" id="KW-1015">Disulfide bond</keyword>